<dbReference type="SUPFAM" id="SSF51126">
    <property type="entry name" value="Pectin lyase-like"/>
    <property type="match status" value="4"/>
</dbReference>
<dbReference type="Pfam" id="PF12951">
    <property type="entry name" value="PATR"/>
    <property type="match status" value="7"/>
</dbReference>
<evidence type="ECO:0000256" key="1">
    <source>
        <dbReference type="ARBA" id="ARBA00022729"/>
    </source>
</evidence>
<dbReference type="InterPro" id="IPR024973">
    <property type="entry name" value="ESPR"/>
</dbReference>
<dbReference type="Pfam" id="PF13018">
    <property type="entry name" value="ESPR"/>
    <property type="match status" value="1"/>
</dbReference>
<comment type="caution">
    <text evidence="4">The sequence shown here is derived from an EMBL/GenBank/DDBJ whole genome shotgun (WGS) entry which is preliminary data.</text>
</comment>
<dbReference type="Gene3D" id="2.40.128.130">
    <property type="entry name" value="Autotransporter beta-domain"/>
    <property type="match status" value="1"/>
</dbReference>
<sequence>MNTIYRLVWSDTLNAMVVAPETTKGRKKGSGRTTLKTALILALSLFPLISHSATINQSWIGNYTFPAQSPDQQFQTGVHFNIDGIDQNDNTANDQHYLAGTVLNIVGPIPVLEAGSNGNVINATLKDLLLQGRIKTIQALSSSQQAEQITADNIDSFFYSTSAGQPQQNQEVNVTIPGLEGSQSVLKVYDSSTFGTNTSEQVGAIQLPTYDPSSIKIYNNLGIARIAPVGGTVNVYLGADTNSNTAISDASNTISLLSKHTTLAAAEGTGSATSDVNWYSDNRINFAPAIVLPSDTQTGTVSSTKYSQEISVPAYGMDASGEVVRLADKTFTIQSAADIATLNDWLIRDDGTTPSQVQLWLDGEVTSSDGKVINSAKTAQDAYNSLILSVLALRETDRVDWEYHIWQDGLAHSNNGTLDTGELNVILATGSNASGIITSEGSLAVSGASSVMHAKDNATLINQGALNAWRESGNSPQSDGMLAEDSSATNLGTINAGLFIEKNGTNQNVNNNGSYAMHGKGNSTLTNSSLINAALTNGDSDGAAGMVAEGNTQATNDGRINLVSNSHNARGKASGYGADISGSSTFVNSASGEIYVGTQAQTSMTDSYSDVNMIGGASQAAGVRTSSSGNVTNDGTIILGSKVRNAVGMLVNGASGLVINNGRIEVLGTKVLGYVAQNFGLSAIDTTTVRNNGDIYVNGDNNVALNVLANKANADVQSLGGTITVDGSGDINYRNFAVFVEGDNSYRATANIASQIILNAKGAVGVHARGNALINVQPSATIQFNGENQIGYYAYGPQAEIDLATATLGDNGQAGTILFAIDHGASFTGSSTGSLANPYNLTVSGVGSVAVHTNGRDGSTASKLLTGDAQIHVKGEQAVGVKVTGGAQGVISDGAILLENNNTTAVVVDGRDYKINGNISTTTLPTIVDSHADISTQSSQSGIKGYDVSYNGQLILGNDSGMQLGGSDNIGVYLHNGGIATNNSDIAVEGDNNLGVYIQNQGQLTNRGTISVSRSAGSTGPSSSVGVKVEGSGAVVNKLGVVTANGGLAAVQLINGATLTINGNDNRVDATDGAHGILMDTGAVSLTAQNTTINVSGSGAGIQNNANSSNIKLNNVTINAADGPAIRTAVTFTADDSNANTGNVLNVMGDDSNFSGAGFAFENEDGSNTTGDLHIGSGYTINVDNATHTATGDAIRARTDGSVDTQANIYVDAAGGAAIYAPIALGSISNGGVINSFSEGSNIVQAALAGAFTNTGSITAGSTTSQMDVIDISGAGTGSRTILNDTNASIIASSQQATLINAGGSANNTITNKGTLQAVSDTALAIQSGSGNDVITLDGGATRGVINADSGQDRFVWNSGTFAGEVNFSGADGGDSAQLGNVDLFATRHILSEGGTDSQLTLTDTHLWNGAGPSAKIGSLTTDDLAKATNIGTGWNSLAVSGSQADVRIVDNLALSGTTPTISVANGATLRAADNISDATKATLNNYDVATSGNTSKVVLDGTSATQVYSGVISGDGQLERGATGTTILLGENTYTGNTLIDATGALQIGDGGTSGSLSEATSIIDNGLFTIDLSKELTLSGAIVGTGAFHQIGSGLTRLNGNNSYQAETRVDNGTLLINGDQSAATGLTTVLSGASLGGKGTIGGDVVMNANSILTPGDNSASTLNIKGNLDLTSTTQSNFQLGLAYNQGGDLNDLVNVKDLVLKGQVNVDVSQGGYFGPGVYRLFNYSGNITNDASDPNNANNTLTIGSIPSTADRNNVFVQTSIDTEVNLVNGNNLTLQFWDGGEFSHHGIDGVVGNKKVDGGVGNWLAPGNSLGDNNWTLPDGNGNAPWQQASFAIFQGEAAAVTVNDSLGDIVLAGAQFAASGYVISGDVIKIVETNTSMAPEFYTGQTVGTGDFLIRVGAGGAGADYTATINSDLQQLNSGDSLTLLKTDNGRLILKGNNSYTGGTRINGGILQISAEQNLGQLGTSLTINNGSTLQNGADFTTQREIFLGTSGGNFDLNGYTLNTQGLISGNGALTVLSSETQRDSTLNLDLLNDYQGDTTVKGTNGLSQVVVNANITGALGKSSSLVTLETGSTVNMNAASSAEQHHFSVDSSTLNFNDTSSANTALIDGKANGVINFFGQSNGAQSNINLLSASTLNLADSSNAGSALITNSGTVAFFGQALAENATIVNQVGGVVDTSNASTTVGSLSGAGDVHLGANTLTEGTLNRSETISGVISGIGGGFTKTGSGTLTFSGNNSYTGNTLIEQGILLVNGQQGAATGDVSVMAQTTLGGSGVLGGHVSVADDGHIAAGSTIGEVGVLTMGGLTLADNAQLDYQLGQAYHPGGAYNDLMNVNGDLDLNGKLNITQPAGGRFDVGVYRLINYTGSLTNNVLDIASGPVAAEDLYVQTSVANQVNLVNRAGTTLRFWDGTGGTGGNLKNNNAIDGGDGLWQASAGNDNWTTDETTPEGAFNAPYSDDAFAVFEGNKGTVTVDNSLGAVRISGAQFASDGYLVTGGSITTNTADTVIRVGDGTAPGASYTATIDSVITGSGGLDKADIGRLTLNGNNDYLGGTTISGGTLQVSGDNNLGLISNGITINGGTLRYGAAFDTAREVSLGSYGGAIDTAGQVVSLLTAVTGEGKLTKTGEGQLTLTQDSTYTGGTVIDQGALKLGTGGTIGSISGDVLNNGILQVDRSDRYTLDGVMSGTGQLWQQGSGTTVLAGQNSYTGRTLVEQGTLLAQGANTLSAGSIHVVSRDALLDTGGSNQTVAGILNQGIISLRGAQVGSTLTAKGDYVGLNGVIKLAAQQQPGSNGTADRLVIDGGNVSGKTILDIDVSQLGGQSVGDGIEVVTALNGATTTAQSSRDGFALTADHLEAGAYQYQLFAGNAQGRGENWYLRTAYRPEVPLMTSVAPLIRQSDLAVLGTLHQRVGDELTVNEGSELAHENRVWGRMIGKSSDLTLNDQVGSKLNAHMTGLQVGVDVYSNRNWKAGFYTSVMDVNSNVVGDFSGSRGTAGSIDSNSLYLGGYATYTADNDFYLDSVLQYGNHSIDVNLKTGSTNYHPDGNTLMASLEMGKPFRIAESAWRIEPQAQIIYQYSDFDSIGLSGNSNTTASMDSDDSVIGRLGVRIVGDYPTDKGKIQPYVRVNLWQGLSGGKDSSRFSNNVASTSLSSDQNYQSTEVAIGGTWNISDKVQTYGEVGKTYSNNSNDSQVESSVAGSVGFKVRF</sequence>
<keyword evidence="6" id="KW-1185">Reference proteome</keyword>
<dbReference type="InterPro" id="IPR043990">
    <property type="entry name" value="AC_1"/>
</dbReference>
<name>A0A9D7AIF9_9GAMM</name>
<dbReference type="PANTHER" id="PTHR35037:SF3">
    <property type="entry name" value="C-TERMINAL REGION OF AIDA-LIKE PROTEIN"/>
    <property type="match status" value="1"/>
</dbReference>
<dbReference type="EMBL" id="JADRCP010000002">
    <property type="protein sequence ID" value="MBK5176581.1"/>
    <property type="molecule type" value="Genomic_DNA"/>
</dbReference>
<proteinExistence type="predicted"/>
<dbReference type="SMART" id="SM00869">
    <property type="entry name" value="Autotransporter"/>
    <property type="match status" value="1"/>
</dbReference>
<reference evidence="4 6" key="1">
    <citation type="submission" date="2020-11" db="EMBL/GenBank/DDBJ databases">
        <title>Insectihabitans protaetiae gen. nov. sp. nov. and Insectihabitans allomyrinae sp. nov., isolated from larvae of Protaetia brevitarsis seulensis and Allomyrina dichotoma, respectively.</title>
        <authorList>
            <person name="Lee S.D."/>
            <person name="Byeon Y.-S."/>
            <person name="Kim S.-M."/>
            <person name="Yang H.L."/>
            <person name="Kim I.S."/>
        </authorList>
    </citation>
    <scope>NUCLEOTIDE SEQUENCE</scope>
    <source>
        <strain evidence="4">CWB-B4</strain>
        <strain evidence="3 6">CWB-B43</strain>
    </source>
</reference>
<dbReference type="EMBL" id="JADRCQ010000002">
    <property type="protein sequence ID" value="MBK5073688.1"/>
    <property type="molecule type" value="Genomic_DNA"/>
</dbReference>
<evidence type="ECO:0000259" key="2">
    <source>
        <dbReference type="PROSITE" id="PS51208"/>
    </source>
</evidence>
<dbReference type="Proteomes" id="UP000807542">
    <property type="component" value="Unassembled WGS sequence"/>
</dbReference>
<organism evidence="4 5">
    <name type="scientific">Limnobaculum xujianqingii</name>
    <dbReference type="NCBI Taxonomy" id="2738837"/>
    <lineage>
        <taxon>Bacteria</taxon>
        <taxon>Pseudomonadati</taxon>
        <taxon>Pseudomonadota</taxon>
        <taxon>Gammaproteobacteria</taxon>
        <taxon>Enterobacterales</taxon>
        <taxon>Budviciaceae</taxon>
        <taxon>Limnobaculum</taxon>
    </lineage>
</organism>
<evidence type="ECO:0000313" key="5">
    <source>
        <dbReference type="Proteomes" id="UP000807542"/>
    </source>
</evidence>
<gene>
    <name evidence="4" type="ORF">I2492_09625</name>
    <name evidence="3" type="ORF">I2493_11760</name>
</gene>
<feature type="domain" description="Autotransporter" evidence="2">
    <location>
        <begin position="2930"/>
        <end position="3214"/>
    </location>
</feature>
<dbReference type="RefSeq" id="WP_228398460.1">
    <property type="nucleotide sequence ID" value="NZ_JADRCP010000002.1"/>
</dbReference>
<dbReference type="InterPro" id="IPR013425">
    <property type="entry name" value="Autotrns_rpt"/>
</dbReference>
<dbReference type="PROSITE" id="PS51208">
    <property type="entry name" value="AUTOTRANSPORTER"/>
    <property type="match status" value="1"/>
</dbReference>
<keyword evidence="1" id="KW-0732">Signal</keyword>
<dbReference type="PANTHER" id="PTHR35037">
    <property type="entry name" value="C-TERMINAL REGION OF AIDA-LIKE PROTEIN"/>
    <property type="match status" value="1"/>
</dbReference>
<dbReference type="SUPFAM" id="SSF103515">
    <property type="entry name" value="Autotransporter"/>
    <property type="match status" value="1"/>
</dbReference>
<protein>
    <submittedName>
        <fullName evidence="4">Autotransporter-associated beta strand repeat-containing protein</fullName>
    </submittedName>
</protein>
<dbReference type="CDD" id="cd01344">
    <property type="entry name" value="PL2_Passenger_AT"/>
    <property type="match status" value="1"/>
</dbReference>
<dbReference type="InterPro" id="IPR005546">
    <property type="entry name" value="Autotransporte_beta"/>
</dbReference>
<dbReference type="InterPro" id="IPR011050">
    <property type="entry name" value="Pectin_lyase_fold/virulence"/>
</dbReference>
<dbReference type="InterPro" id="IPR036709">
    <property type="entry name" value="Autotransporte_beta_dom_sf"/>
</dbReference>
<dbReference type="InterPro" id="IPR051551">
    <property type="entry name" value="Autotransporter_adhesion"/>
</dbReference>
<evidence type="ECO:0000313" key="4">
    <source>
        <dbReference type="EMBL" id="MBK5176581.1"/>
    </source>
</evidence>
<evidence type="ECO:0000313" key="6">
    <source>
        <dbReference type="Proteomes" id="UP001296969"/>
    </source>
</evidence>
<dbReference type="NCBIfam" id="TIGR02601">
    <property type="entry name" value="autotrns_rpt"/>
    <property type="match status" value="6"/>
</dbReference>
<dbReference type="InterPro" id="IPR012332">
    <property type="entry name" value="Autotransporter_pectin_lyase_C"/>
</dbReference>
<dbReference type="Proteomes" id="UP001296969">
    <property type="component" value="Unassembled WGS sequence"/>
</dbReference>
<accession>A0A9D7AIF9</accession>
<evidence type="ECO:0000313" key="3">
    <source>
        <dbReference type="EMBL" id="MBK5073688.1"/>
    </source>
</evidence>
<dbReference type="Gene3D" id="2.160.20.20">
    <property type="match status" value="1"/>
</dbReference>